<reference evidence="16 17" key="1">
    <citation type="journal article" date="2018" name="G3 (Bethesda)">
        <title>Phylogenetic and Phylogenomic Definition of Rhizopus Species.</title>
        <authorList>
            <person name="Gryganskyi A.P."/>
            <person name="Golan J."/>
            <person name="Dolatabadi S."/>
            <person name="Mondo S."/>
            <person name="Robb S."/>
            <person name="Idnurm A."/>
            <person name="Muszewska A."/>
            <person name="Steczkiewicz K."/>
            <person name="Masonjones S."/>
            <person name="Liao H.L."/>
            <person name="Gajdeczka M.T."/>
            <person name="Anike F."/>
            <person name="Vuek A."/>
            <person name="Anishchenko I.M."/>
            <person name="Voigt K."/>
            <person name="de Hoog G.S."/>
            <person name="Smith M.E."/>
            <person name="Heitman J."/>
            <person name="Vilgalys R."/>
            <person name="Stajich J.E."/>
        </authorList>
    </citation>
    <scope>NUCLEOTIDE SEQUENCE [LARGE SCALE GENOMIC DNA]</scope>
    <source>
        <strain evidence="16 17">LSU 92-RS-03</strain>
    </source>
</reference>
<dbReference type="STRING" id="4846.A0A367KN58"/>
<evidence type="ECO:0000256" key="14">
    <source>
        <dbReference type="SAM" id="Phobius"/>
    </source>
</evidence>
<dbReference type="SUPFAM" id="SSF52343">
    <property type="entry name" value="Ferredoxin reductase-like, C-terminal NADP-linked domain"/>
    <property type="match status" value="1"/>
</dbReference>
<evidence type="ECO:0000313" key="16">
    <source>
        <dbReference type="EMBL" id="RCI03560.1"/>
    </source>
</evidence>
<feature type="transmembrane region" description="Helical" evidence="14">
    <location>
        <begin position="193"/>
        <end position="211"/>
    </location>
</feature>
<dbReference type="Gene3D" id="2.40.30.10">
    <property type="entry name" value="Translation factors"/>
    <property type="match status" value="1"/>
</dbReference>
<evidence type="ECO:0000256" key="12">
    <source>
        <dbReference type="ARBA" id="ARBA00023180"/>
    </source>
</evidence>
<sequence>FLTLFGFELALNHKPHFCYVDFSDEEASEKVSIAIVFFLIQLNSYLAFVSIPNHEQSKDYAAILTYISSLSIGSLLLLFHAWYQQVKYKKAKLLGHTLSHTQVWPWLYYEWRIFQTTLSIQHIFKILMIISLNLISILLLPNPMPEDNLQVMANRTAQLAMVNTACSVLLSAKRSFIQQHFFSLGQTIRWHVWFGRIAFIQVLYHGTWQLQFNYEQQLLNVRYVSGTCMLAAFCVLTLGSHPLIRTLSYKLFRVTHLLGFFVLICFGCLHHGLFYVFYAAVVLFWITDQLDRSYKTEVCHVEAMPGDIVRISCDVPYSHSSLTPGQFAYVSFFSTSWWKAWFYSHPFSIARIDYDIKDEQDASTLIPKQTYYVFYIKANGSQTRRLYDLGQSSADTTIKARISKPLGRPFLTSSGTEFGDFETIVLVAEGVGITPWICLLGYIQEKQHAIKTQTVHLIWSIHVIDTFYAFEKELEAFSNTIQLDLQIQIYITGLSDPEENYSIPHNLTSIKFKASFRPNYPQLFHDIQGHSTVALGVCAHESTMTTTHNLAVRYDWPMRKERFEL</sequence>
<dbReference type="PANTHER" id="PTHR32361:SF9">
    <property type="entry name" value="FERRIC REDUCTASE TRANSMEMBRANE COMPONENT 3-RELATED"/>
    <property type="match status" value="1"/>
</dbReference>
<dbReference type="GO" id="GO:0052851">
    <property type="term" value="F:ferric-chelate reductase (NADPH) activity"/>
    <property type="evidence" value="ECO:0007669"/>
    <property type="project" value="UniProtKB-EC"/>
</dbReference>
<dbReference type="InterPro" id="IPR013112">
    <property type="entry name" value="FAD-bd_8"/>
</dbReference>
<evidence type="ECO:0000313" key="17">
    <source>
        <dbReference type="Proteomes" id="UP000253551"/>
    </source>
</evidence>
<dbReference type="PANTHER" id="PTHR32361">
    <property type="entry name" value="FERRIC/CUPRIC REDUCTASE TRANSMEMBRANE COMPONENT"/>
    <property type="match status" value="1"/>
</dbReference>
<feature type="transmembrane region" description="Helical" evidence="14">
    <location>
        <begin position="223"/>
        <end position="244"/>
    </location>
</feature>
<dbReference type="InterPro" id="IPR013130">
    <property type="entry name" value="Fe3_Rdtase_TM_dom"/>
</dbReference>
<dbReference type="GO" id="GO:0015677">
    <property type="term" value="P:copper ion import"/>
    <property type="evidence" value="ECO:0007669"/>
    <property type="project" value="TreeGrafter"/>
</dbReference>
<dbReference type="PROSITE" id="PS51384">
    <property type="entry name" value="FAD_FR"/>
    <property type="match status" value="1"/>
</dbReference>
<dbReference type="InterPro" id="IPR013121">
    <property type="entry name" value="Fe_red_NAD-bd_6"/>
</dbReference>
<comment type="similarity">
    <text evidence="2">Belongs to the ferric reductase (FRE) family.</text>
</comment>
<gene>
    <name evidence="16" type="ORF">CU098_000580</name>
</gene>
<keyword evidence="12" id="KW-0325">Glycoprotein</keyword>
<keyword evidence="10" id="KW-0406">Ion transport</keyword>
<keyword evidence="9" id="KW-0560">Oxidoreductase</keyword>
<dbReference type="InterPro" id="IPR017938">
    <property type="entry name" value="Riboflavin_synthase-like_b-brl"/>
</dbReference>
<dbReference type="SUPFAM" id="SSF63380">
    <property type="entry name" value="Riboflavin synthase domain-like"/>
    <property type="match status" value="1"/>
</dbReference>
<proteinExistence type="inferred from homology"/>
<organism evidence="16 17">
    <name type="scientific">Rhizopus stolonifer</name>
    <name type="common">Rhizopus nigricans</name>
    <dbReference type="NCBI Taxonomy" id="4846"/>
    <lineage>
        <taxon>Eukaryota</taxon>
        <taxon>Fungi</taxon>
        <taxon>Fungi incertae sedis</taxon>
        <taxon>Mucoromycota</taxon>
        <taxon>Mucoromycotina</taxon>
        <taxon>Mucoromycetes</taxon>
        <taxon>Mucorales</taxon>
        <taxon>Mucorineae</taxon>
        <taxon>Rhizopodaceae</taxon>
        <taxon>Rhizopus</taxon>
    </lineage>
</organism>
<evidence type="ECO:0000256" key="10">
    <source>
        <dbReference type="ARBA" id="ARBA00023065"/>
    </source>
</evidence>
<evidence type="ECO:0000259" key="15">
    <source>
        <dbReference type="PROSITE" id="PS51384"/>
    </source>
</evidence>
<comment type="catalytic activity">
    <reaction evidence="13">
        <text>2 a Fe(II)-siderophore + NADP(+) + H(+) = 2 a Fe(III)-siderophore + NADPH</text>
        <dbReference type="Rhea" id="RHEA:28795"/>
        <dbReference type="Rhea" id="RHEA-COMP:11342"/>
        <dbReference type="Rhea" id="RHEA-COMP:11344"/>
        <dbReference type="ChEBI" id="CHEBI:15378"/>
        <dbReference type="ChEBI" id="CHEBI:29033"/>
        <dbReference type="ChEBI" id="CHEBI:29034"/>
        <dbReference type="ChEBI" id="CHEBI:57783"/>
        <dbReference type="ChEBI" id="CHEBI:58349"/>
        <dbReference type="EC" id="1.16.1.9"/>
    </reaction>
</comment>
<dbReference type="InterPro" id="IPR017927">
    <property type="entry name" value="FAD-bd_FR_type"/>
</dbReference>
<dbReference type="OrthoDB" id="4494341at2759"/>
<keyword evidence="17" id="KW-1185">Reference proteome</keyword>
<evidence type="ECO:0000256" key="11">
    <source>
        <dbReference type="ARBA" id="ARBA00023136"/>
    </source>
</evidence>
<dbReference type="Proteomes" id="UP000253551">
    <property type="component" value="Unassembled WGS sequence"/>
</dbReference>
<feature type="transmembrane region" description="Helical" evidence="14">
    <location>
        <begin position="31"/>
        <end position="51"/>
    </location>
</feature>
<dbReference type="Gene3D" id="3.40.50.80">
    <property type="entry name" value="Nucleotide-binding domain of ferredoxin-NADP reductase (FNR) module"/>
    <property type="match status" value="1"/>
</dbReference>
<evidence type="ECO:0000256" key="8">
    <source>
        <dbReference type="ARBA" id="ARBA00022989"/>
    </source>
</evidence>
<evidence type="ECO:0000256" key="2">
    <source>
        <dbReference type="ARBA" id="ARBA00006278"/>
    </source>
</evidence>
<keyword evidence="8 14" id="KW-1133">Transmembrane helix</keyword>
<keyword evidence="6 14" id="KW-0812">Transmembrane</keyword>
<dbReference type="InterPro" id="IPR051410">
    <property type="entry name" value="Ferric/Cupric_Reductase"/>
</dbReference>
<dbReference type="Pfam" id="PF08030">
    <property type="entry name" value="NAD_binding_6"/>
    <property type="match status" value="1"/>
</dbReference>
<feature type="transmembrane region" description="Helical" evidence="14">
    <location>
        <begin position="122"/>
        <end position="140"/>
    </location>
</feature>
<dbReference type="GO" id="GO:0006826">
    <property type="term" value="P:iron ion transport"/>
    <property type="evidence" value="ECO:0007669"/>
    <property type="project" value="TreeGrafter"/>
</dbReference>
<dbReference type="GO" id="GO:0006879">
    <property type="term" value="P:intracellular iron ion homeostasis"/>
    <property type="evidence" value="ECO:0007669"/>
    <property type="project" value="TreeGrafter"/>
</dbReference>
<protein>
    <recommendedName>
        <fullName evidence="3">ferric-chelate reductase (NADPH)</fullName>
        <ecNumber evidence="3">1.16.1.9</ecNumber>
    </recommendedName>
</protein>
<comment type="caution">
    <text evidence="16">The sequence shown here is derived from an EMBL/GenBank/DDBJ whole genome shotgun (WGS) entry which is preliminary data.</text>
</comment>
<dbReference type="GO" id="GO:0005886">
    <property type="term" value="C:plasma membrane"/>
    <property type="evidence" value="ECO:0007669"/>
    <property type="project" value="UniProtKB-SubCell"/>
</dbReference>
<dbReference type="CDD" id="cd06186">
    <property type="entry name" value="NOX_Duox_like_FAD_NADP"/>
    <property type="match status" value="1"/>
</dbReference>
<dbReference type="EC" id="1.16.1.9" evidence="3"/>
<dbReference type="Pfam" id="PF01794">
    <property type="entry name" value="Ferric_reduct"/>
    <property type="match status" value="1"/>
</dbReference>
<dbReference type="Pfam" id="PF08022">
    <property type="entry name" value="FAD_binding_8"/>
    <property type="match status" value="1"/>
</dbReference>
<feature type="transmembrane region" description="Helical" evidence="14">
    <location>
        <begin position="63"/>
        <end position="83"/>
    </location>
</feature>
<evidence type="ECO:0000256" key="4">
    <source>
        <dbReference type="ARBA" id="ARBA00022448"/>
    </source>
</evidence>
<keyword evidence="4" id="KW-0813">Transport</keyword>
<dbReference type="AlphaFoldDB" id="A0A367KN58"/>
<name>A0A367KN58_RHIST</name>
<evidence type="ECO:0000256" key="1">
    <source>
        <dbReference type="ARBA" id="ARBA00004651"/>
    </source>
</evidence>
<dbReference type="EMBL" id="PJQM01000973">
    <property type="protein sequence ID" value="RCI03560.1"/>
    <property type="molecule type" value="Genomic_DNA"/>
</dbReference>
<accession>A0A367KN58</accession>
<comment type="subcellular location">
    <subcellularLocation>
        <location evidence="1">Cell membrane</location>
        <topology evidence="1">Multi-pass membrane protein</topology>
    </subcellularLocation>
</comment>
<evidence type="ECO:0000256" key="6">
    <source>
        <dbReference type="ARBA" id="ARBA00022692"/>
    </source>
</evidence>
<evidence type="ECO:0000256" key="5">
    <source>
        <dbReference type="ARBA" id="ARBA00022475"/>
    </source>
</evidence>
<evidence type="ECO:0000256" key="3">
    <source>
        <dbReference type="ARBA" id="ARBA00012668"/>
    </source>
</evidence>
<evidence type="ECO:0000256" key="13">
    <source>
        <dbReference type="ARBA" id="ARBA00048483"/>
    </source>
</evidence>
<feature type="transmembrane region" description="Helical" evidence="14">
    <location>
        <begin position="256"/>
        <end position="286"/>
    </location>
</feature>
<feature type="non-terminal residue" evidence="16">
    <location>
        <position position="1"/>
    </location>
</feature>
<dbReference type="InterPro" id="IPR039261">
    <property type="entry name" value="FNR_nucleotide-bd"/>
</dbReference>
<keyword evidence="5" id="KW-1003">Cell membrane</keyword>
<evidence type="ECO:0000256" key="7">
    <source>
        <dbReference type="ARBA" id="ARBA00022982"/>
    </source>
</evidence>
<keyword evidence="11 14" id="KW-0472">Membrane</keyword>
<feature type="domain" description="FAD-binding FR-type" evidence="15">
    <location>
        <begin position="291"/>
        <end position="412"/>
    </location>
</feature>
<keyword evidence="7" id="KW-0249">Electron transport</keyword>
<evidence type="ECO:0000256" key="9">
    <source>
        <dbReference type="ARBA" id="ARBA00023002"/>
    </source>
</evidence>